<dbReference type="Pfam" id="PF13899">
    <property type="entry name" value="Thioredoxin_7"/>
    <property type="match status" value="1"/>
</dbReference>
<keyword evidence="3 5" id="KW-0732">Signal</keyword>
<feature type="signal peptide" evidence="5">
    <location>
        <begin position="1"/>
        <end position="23"/>
    </location>
</feature>
<dbReference type="InterPro" id="IPR051099">
    <property type="entry name" value="AGR/TXD"/>
</dbReference>
<name>A0A8B8CGQ8_CRAVI</name>
<comment type="catalytic activity">
    <reaction evidence="4">
        <text>[protein]-disulfide + 2 glutathione = [protein]-dithiol + glutathione disulfide</text>
        <dbReference type="Rhea" id="RHEA:21064"/>
        <dbReference type="Rhea" id="RHEA-COMP:10593"/>
        <dbReference type="Rhea" id="RHEA-COMP:10594"/>
        <dbReference type="ChEBI" id="CHEBI:29950"/>
        <dbReference type="ChEBI" id="CHEBI:50058"/>
        <dbReference type="ChEBI" id="CHEBI:57925"/>
        <dbReference type="ChEBI" id="CHEBI:58297"/>
        <dbReference type="EC" id="1.8.4.2"/>
    </reaction>
    <physiologicalReaction direction="right-to-left" evidence="4">
        <dbReference type="Rhea" id="RHEA:21066"/>
    </physiologicalReaction>
</comment>
<dbReference type="Proteomes" id="UP000694844">
    <property type="component" value="Chromosome 2"/>
</dbReference>
<dbReference type="KEGG" id="cvn:111119277"/>
<dbReference type="RefSeq" id="XP_022314997.1">
    <property type="nucleotide sequence ID" value="XM_022459289.1"/>
</dbReference>
<dbReference type="GO" id="GO:0005783">
    <property type="term" value="C:endoplasmic reticulum"/>
    <property type="evidence" value="ECO:0007669"/>
    <property type="project" value="TreeGrafter"/>
</dbReference>
<dbReference type="PANTHER" id="PTHR15337">
    <property type="entry name" value="ANTERIOR GRADIENT PROTEIN-RELATED"/>
    <property type="match status" value="1"/>
</dbReference>
<dbReference type="GeneID" id="111119277"/>
<dbReference type="GO" id="GO:0019153">
    <property type="term" value="F:protein-disulfide reductase (glutathione) activity"/>
    <property type="evidence" value="ECO:0007669"/>
    <property type="project" value="UniProtKB-EC"/>
</dbReference>
<accession>A0A8B8CGQ8</accession>
<evidence type="ECO:0000256" key="5">
    <source>
        <dbReference type="SAM" id="SignalP"/>
    </source>
</evidence>
<dbReference type="InterPro" id="IPR013766">
    <property type="entry name" value="Thioredoxin_domain"/>
</dbReference>
<evidence type="ECO:0000256" key="1">
    <source>
        <dbReference type="ARBA" id="ARBA00013094"/>
    </source>
</evidence>
<protein>
    <recommendedName>
        <fullName evidence="2">Thioredoxin domain-containing protein 12</fullName>
        <ecNumber evidence="1">1.8.4.2</ecNumber>
    </recommendedName>
</protein>
<sequence>MMTTTPVLFTCTIISVFLSCALGNDLARGWGDKIDWKTFEDGLQAAKEEEKPLMLVIHKSWCGACKALKPQFADSKEIEELSKNFIMVHTEDDEEPKGEQYIPDGGYIPRILFLDSEGNVRKDFYNVGGHDEYKYYYYSPDMIVETMKRVKENIHSPAGEEKKKTDEL</sequence>
<proteinExistence type="predicted"/>
<dbReference type="PROSITE" id="PS00194">
    <property type="entry name" value="THIOREDOXIN_1"/>
    <property type="match status" value="1"/>
</dbReference>
<evidence type="ECO:0000256" key="4">
    <source>
        <dbReference type="ARBA" id="ARBA00033687"/>
    </source>
</evidence>
<dbReference type="PANTHER" id="PTHR15337:SF11">
    <property type="entry name" value="THIOREDOXIN DOMAIN-CONTAINING PROTEIN"/>
    <property type="match status" value="1"/>
</dbReference>
<dbReference type="InterPro" id="IPR017937">
    <property type="entry name" value="Thioredoxin_CS"/>
</dbReference>
<gene>
    <name evidence="8" type="primary">LOC111119277</name>
</gene>
<feature type="chain" id="PRO_5034234975" description="Thioredoxin domain-containing protein 12" evidence="5">
    <location>
        <begin position="24"/>
        <end position="168"/>
    </location>
</feature>
<dbReference type="SUPFAM" id="SSF52833">
    <property type="entry name" value="Thioredoxin-like"/>
    <property type="match status" value="1"/>
</dbReference>
<dbReference type="Gene3D" id="3.40.30.10">
    <property type="entry name" value="Glutaredoxin"/>
    <property type="match status" value="1"/>
</dbReference>
<dbReference type="EC" id="1.8.4.2" evidence="1"/>
<feature type="domain" description="Thioredoxin" evidence="6">
    <location>
        <begin position="11"/>
        <end position="152"/>
    </location>
</feature>
<evidence type="ECO:0000256" key="2">
    <source>
        <dbReference type="ARBA" id="ARBA00016955"/>
    </source>
</evidence>
<evidence type="ECO:0000313" key="7">
    <source>
        <dbReference type="Proteomes" id="UP000694844"/>
    </source>
</evidence>
<dbReference type="PROSITE" id="PS51352">
    <property type="entry name" value="THIOREDOXIN_2"/>
    <property type="match status" value="1"/>
</dbReference>
<dbReference type="CDD" id="cd02959">
    <property type="entry name" value="ERp19"/>
    <property type="match status" value="1"/>
</dbReference>
<dbReference type="InterPro" id="IPR037462">
    <property type="entry name" value="ERp19"/>
</dbReference>
<dbReference type="InterPro" id="IPR036249">
    <property type="entry name" value="Thioredoxin-like_sf"/>
</dbReference>
<organism evidence="7 8">
    <name type="scientific">Crassostrea virginica</name>
    <name type="common">Eastern oyster</name>
    <dbReference type="NCBI Taxonomy" id="6565"/>
    <lineage>
        <taxon>Eukaryota</taxon>
        <taxon>Metazoa</taxon>
        <taxon>Spiralia</taxon>
        <taxon>Lophotrochozoa</taxon>
        <taxon>Mollusca</taxon>
        <taxon>Bivalvia</taxon>
        <taxon>Autobranchia</taxon>
        <taxon>Pteriomorphia</taxon>
        <taxon>Ostreida</taxon>
        <taxon>Ostreoidea</taxon>
        <taxon>Ostreidae</taxon>
        <taxon>Crassostrea</taxon>
    </lineage>
</organism>
<evidence type="ECO:0000313" key="8">
    <source>
        <dbReference type="RefSeq" id="XP_022314997.1"/>
    </source>
</evidence>
<reference evidence="8" key="1">
    <citation type="submission" date="2025-08" db="UniProtKB">
        <authorList>
            <consortium name="RefSeq"/>
        </authorList>
    </citation>
    <scope>IDENTIFICATION</scope>
    <source>
        <tissue evidence="8">Whole sample</tissue>
    </source>
</reference>
<evidence type="ECO:0000259" key="6">
    <source>
        <dbReference type="PROSITE" id="PS51352"/>
    </source>
</evidence>
<dbReference type="AlphaFoldDB" id="A0A8B8CGQ8"/>
<evidence type="ECO:0000256" key="3">
    <source>
        <dbReference type="ARBA" id="ARBA00022729"/>
    </source>
</evidence>
<dbReference type="OrthoDB" id="262308at2759"/>
<keyword evidence="7" id="KW-1185">Reference proteome</keyword>